<dbReference type="Proteomes" id="UP000006565">
    <property type="component" value="Chromosome"/>
</dbReference>
<keyword evidence="3" id="KW-1185">Reference proteome</keyword>
<proteinExistence type="predicted"/>
<dbReference type="eggNOG" id="arCOG10697">
    <property type="taxonomic scope" value="Archaea"/>
</dbReference>
<dbReference type="GeneID" id="9743118"/>
<dbReference type="EMBL" id="CP002117">
    <property type="protein sequence ID" value="ADN35443.1"/>
    <property type="molecule type" value="Genomic_DNA"/>
</dbReference>
<dbReference type="RefSeq" id="WP_013328621.1">
    <property type="nucleotide sequence ID" value="NC_014507.1"/>
</dbReference>
<gene>
    <name evidence="2" type="ordered locus">Mpet_0669</name>
</gene>
<dbReference type="HOGENOM" id="CLU_2392921_0_0_2"/>
<dbReference type="OrthoDB" id="372353at2157"/>
<organism evidence="2 3">
    <name type="scientific">Methanolacinia petrolearia (strain DSM 11571 / OCM 486 / SEBR 4847)</name>
    <name type="common">Methanoplanus petrolearius</name>
    <dbReference type="NCBI Taxonomy" id="679926"/>
    <lineage>
        <taxon>Archaea</taxon>
        <taxon>Methanobacteriati</taxon>
        <taxon>Methanobacteriota</taxon>
        <taxon>Stenosarchaea group</taxon>
        <taxon>Methanomicrobia</taxon>
        <taxon>Methanomicrobiales</taxon>
        <taxon>Methanomicrobiaceae</taxon>
        <taxon>Methanolacinia</taxon>
    </lineage>
</organism>
<dbReference type="AlphaFoldDB" id="E1RID0"/>
<name>E1RID0_METP4</name>
<dbReference type="KEGG" id="mpi:Mpet_0669"/>
<feature type="region of interest" description="Disordered" evidence="1">
    <location>
        <begin position="53"/>
        <end position="75"/>
    </location>
</feature>
<sequence>MSNCPFFGTCKWMGRYSANGGARVNHLINNYCKGSYLRKCVRKKVAEKLGGREFIPDNMQPDGKPAKGTSDSEWSDEVKEIVRQMVEPQSVKN</sequence>
<reference evidence="2 3" key="1">
    <citation type="journal article" date="2010" name="Stand. Genomic Sci.">
        <title>Complete genome sequence of Methanoplanus petrolearius type strain (SEBR 4847).</title>
        <authorList>
            <person name="Brambilla E."/>
            <person name="Djao O.D."/>
            <person name="Daligault H."/>
            <person name="Lapidus A."/>
            <person name="Lucas S."/>
            <person name="Hammon N."/>
            <person name="Nolan M."/>
            <person name="Tice H."/>
            <person name="Cheng J.F."/>
            <person name="Han C."/>
            <person name="Tapia R."/>
            <person name="Goodwin L."/>
            <person name="Pitluck S."/>
            <person name="Liolios K."/>
            <person name="Ivanova N."/>
            <person name="Mavromatis K."/>
            <person name="Mikhailova N."/>
            <person name="Pati A."/>
            <person name="Chen A."/>
            <person name="Palaniappan K."/>
            <person name="Land M."/>
            <person name="Hauser L."/>
            <person name="Chang Y.J."/>
            <person name="Jeffries C.D."/>
            <person name="Rohde M."/>
            <person name="Spring S."/>
            <person name="Sikorski J."/>
            <person name="Goker M."/>
            <person name="Woyke T."/>
            <person name="Bristow J."/>
            <person name="Eisen J.A."/>
            <person name="Markowitz V."/>
            <person name="Hugenholtz P."/>
            <person name="Kyrpides N.C."/>
            <person name="Klenk H.P."/>
        </authorList>
    </citation>
    <scope>NUCLEOTIDE SEQUENCE [LARGE SCALE GENOMIC DNA]</scope>
    <source>
        <strain evidence="3">DSM 11571 / OCM 486 / SEBR 4847</strain>
    </source>
</reference>
<evidence type="ECO:0000256" key="1">
    <source>
        <dbReference type="SAM" id="MobiDB-lite"/>
    </source>
</evidence>
<evidence type="ECO:0000313" key="2">
    <source>
        <dbReference type="EMBL" id="ADN35443.1"/>
    </source>
</evidence>
<accession>E1RID0</accession>
<evidence type="ECO:0000313" key="3">
    <source>
        <dbReference type="Proteomes" id="UP000006565"/>
    </source>
</evidence>
<protein>
    <submittedName>
        <fullName evidence="2">Uncharacterized protein</fullName>
    </submittedName>
</protein>